<accession>A0A0P0ZGT9</accession>
<evidence type="ECO:0000259" key="1">
    <source>
        <dbReference type="Pfam" id="PF06924"/>
    </source>
</evidence>
<evidence type="ECO:0000313" key="2">
    <source>
        <dbReference type="EMBL" id="CDM08068.1"/>
    </source>
</evidence>
<gene>
    <name evidence="2" type="ORF">EAMY692_p10021</name>
</gene>
<reference evidence="2" key="1">
    <citation type="submission" date="2013-11" db="EMBL/GenBank/DDBJ databases">
        <title>The novel cryptic plasmid pEA68 of Erwinia amylovora strain 692 and definition of a novel family of plasmids.</title>
        <authorList>
            <person name="Ismail E."/>
            <person name="Blom J."/>
            <person name="Bultreys A."/>
            <person name="Ivanovic M."/>
            <person name="Obradovic A."/>
            <person name="Van Doorn J."/>
            <person name="Bergsma-Vlami M."/>
            <person name="Maes M."/>
            <person name="Willems A."/>
            <person name="Stockwell V."/>
            <person name="Smits T.H.M."/>
            <person name="Pulawska J."/>
        </authorList>
    </citation>
    <scope>NUCLEOTIDE SEQUENCE [LARGE SCALE GENOMIC DNA]</scope>
    <source>
        <strain evidence="2">692</strain>
        <plasmid evidence="2">pEA68</plasmid>
    </source>
</reference>
<sequence length="142" mass="15555">MPNWCANRLRVSGPEHEVLKARELIEGSSDAPAYARVAGEGIQLFLAGCAGLLQVVTATEYAPYPALTKTPGRNTPENRAFTEWVAQLRDGAELTPENCGTLHALWLASGLINVTWDRLTAEQHAITGALWLKKQADWQLNC</sequence>
<proteinExistence type="predicted"/>
<organism evidence="2">
    <name type="scientific">Erwinia amylovora</name>
    <name type="common">Fire blight bacteria</name>
    <dbReference type="NCBI Taxonomy" id="552"/>
    <lineage>
        <taxon>Bacteria</taxon>
        <taxon>Pseudomonadati</taxon>
        <taxon>Pseudomonadota</taxon>
        <taxon>Gammaproteobacteria</taxon>
        <taxon>Enterobacterales</taxon>
        <taxon>Erwiniaceae</taxon>
        <taxon>Erwinia</taxon>
    </lineage>
</organism>
<dbReference type="InterPro" id="IPR009694">
    <property type="entry name" value="DUF1281"/>
</dbReference>
<dbReference type="InterPro" id="IPR023136">
    <property type="entry name" value="Api92-like_dom_sf"/>
</dbReference>
<dbReference type="Pfam" id="PF06924">
    <property type="entry name" value="DUF1281"/>
    <property type="match status" value="1"/>
</dbReference>
<name>A0A0P0ZGT9_ERWAM</name>
<protein>
    <recommendedName>
        <fullName evidence="1">DUF1281 domain-containing protein</fullName>
    </recommendedName>
</protein>
<geneLocation type="plasmid" evidence="2">
    <name>pEA68</name>
</geneLocation>
<keyword evidence="2" id="KW-0614">Plasmid</keyword>
<dbReference type="RefSeq" id="WP_160174221.1">
    <property type="nucleotide sequence ID" value="NZ_HG813238.1"/>
</dbReference>
<dbReference type="SUPFAM" id="SSF160940">
    <property type="entry name" value="Api92-like"/>
    <property type="match status" value="1"/>
</dbReference>
<dbReference type="AlphaFoldDB" id="A0A0P0ZGT9"/>
<dbReference type="EMBL" id="HG813238">
    <property type="protein sequence ID" value="CDM08068.1"/>
    <property type="molecule type" value="Genomic_DNA"/>
</dbReference>
<feature type="domain" description="DUF1281" evidence="1">
    <location>
        <begin position="32"/>
        <end position="138"/>
    </location>
</feature>
<dbReference type="Gene3D" id="1.10.3530.10">
    <property type="entry name" value="Api92-like"/>
    <property type="match status" value="1"/>
</dbReference>